<dbReference type="GO" id="GO:0005634">
    <property type="term" value="C:nucleus"/>
    <property type="evidence" value="ECO:0007669"/>
    <property type="project" value="UniProtKB-SubCell"/>
</dbReference>
<comment type="caution">
    <text evidence="9">The sequence shown here is derived from an EMBL/GenBank/DDBJ whole genome shotgun (WGS) entry which is preliminary data.</text>
</comment>
<dbReference type="Gene3D" id="2.60.120.590">
    <property type="entry name" value="Alpha-ketoglutarate-dependent dioxygenase AlkB-like"/>
    <property type="match status" value="1"/>
</dbReference>
<dbReference type="PROSITE" id="PS51471">
    <property type="entry name" value="FE2OG_OXY"/>
    <property type="match status" value="1"/>
</dbReference>
<feature type="domain" description="Fe2OG dioxygenase" evidence="8">
    <location>
        <begin position="123"/>
        <end position="248"/>
    </location>
</feature>
<dbReference type="InterPro" id="IPR037151">
    <property type="entry name" value="AlkB-like_sf"/>
</dbReference>
<dbReference type="GO" id="GO:0051213">
    <property type="term" value="F:dioxygenase activity"/>
    <property type="evidence" value="ECO:0007669"/>
    <property type="project" value="UniProtKB-KW"/>
</dbReference>
<evidence type="ECO:0000259" key="8">
    <source>
        <dbReference type="PROSITE" id="PS51471"/>
    </source>
</evidence>
<dbReference type="AlphaFoldDB" id="A0AA38VH42"/>
<keyword evidence="3" id="KW-0479">Metal-binding</keyword>
<keyword evidence="10" id="KW-1185">Reference proteome</keyword>
<evidence type="ECO:0000256" key="1">
    <source>
        <dbReference type="ARBA" id="ARBA00004123"/>
    </source>
</evidence>
<organism evidence="9 10">
    <name type="scientific">Pleurostoma richardsiae</name>
    <dbReference type="NCBI Taxonomy" id="41990"/>
    <lineage>
        <taxon>Eukaryota</taxon>
        <taxon>Fungi</taxon>
        <taxon>Dikarya</taxon>
        <taxon>Ascomycota</taxon>
        <taxon>Pezizomycotina</taxon>
        <taxon>Sordariomycetes</taxon>
        <taxon>Sordariomycetidae</taxon>
        <taxon>Calosphaeriales</taxon>
        <taxon>Pleurostomataceae</taxon>
        <taxon>Pleurostoma</taxon>
    </lineage>
</organism>
<gene>
    <name evidence="9" type="ORF">NKR23_g3600</name>
</gene>
<comment type="subcellular location">
    <subcellularLocation>
        <location evidence="1">Nucleus</location>
    </subcellularLocation>
</comment>
<dbReference type="SUPFAM" id="SSF51197">
    <property type="entry name" value="Clavaminate synthase-like"/>
    <property type="match status" value="1"/>
</dbReference>
<dbReference type="Pfam" id="PF13532">
    <property type="entry name" value="2OG-FeII_Oxy_2"/>
    <property type="match status" value="1"/>
</dbReference>
<accession>A0AA38VH42</accession>
<keyword evidence="5" id="KW-0560">Oxidoreductase</keyword>
<dbReference type="PANTHER" id="PTHR46030">
    <property type="entry name" value="ALPHA-KETOGLUTARATE-DEPENDENT DIOXYGENASE ALKB HOMOLOG 6"/>
    <property type="match status" value="1"/>
</dbReference>
<sequence length="263" mass="29459">MDADSETGVSIPSSLEQVRIAPLPAAAYYIADFLSKDEERLILDKIASAPKPRWKQLTHRRLQTWPSDLIQGALLESPLPSWLEDPVVSRLLSIPLCANGAVDDDNDHDDKSTNIFTLSPHKRPNHVLINEYPSGIGIMPHKDGTAYHPVVCTVSLGSSLCLDIYKTKEDGALQPEPVYRILQEPRSLLITTEDLYTDYLHGIADTDKDIDLSEETIANWSLLRSPTSFEGGRNLRQTRTSLTYRDVLKVSKLGNKFARLLKR</sequence>
<evidence type="ECO:0000256" key="3">
    <source>
        <dbReference type="ARBA" id="ARBA00022723"/>
    </source>
</evidence>
<name>A0AA38VH42_9PEZI</name>
<evidence type="ECO:0000256" key="2">
    <source>
        <dbReference type="ARBA" id="ARBA00007879"/>
    </source>
</evidence>
<evidence type="ECO:0000313" key="9">
    <source>
        <dbReference type="EMBL" id="KAJ9150814.1"/>
    </source>
</evidence>
<evidence type="ECO:0000256" key="5">
    <source>
        <dbReference type="ARBA" id="ARBA00023002"/>
    </source>
</evidence>
<proteinExistence type="inferred from homology"/>
<evidence type="ECO:0000313" key="10">
    <source>
        <dbReference type="Proteomes" id="UP001174694"/>
    </source>
</evidence>
<reference evidence="9" key="1">
    <citation type="submission" date="2022-07" db="EMBL/GenBank/DDBJ databases">
        <title>Fungi with potential for degradation of polypropylene.</title>
        <authorList>
            <person name="Gostincar C."/>
        </authorList>
    </citation>
    <scope>NUCLEOTIDE SEQUENCE</scope>
    <source>
        <strain evidence="9">EXF-13308</strain>
    </source>
</reference>
<comment type="similarity">
    <text evidence="2">Belongs to the alkB family.</text>
</comment>
<evidence type="ECO:0000256" key="6">
    <source>
        <dbReference type="ARBA" id="ARBA00023004"/>
    </source>
</evidence>
<dbReference type="Proteomes" id="UP001174694">
    <property type="component" value="Unassembled WGS sequence"/>
</dbReference>
<dbReference type="GO" id="GO:0046872">
    <property type="term" value="F:metal ion binding"/>
    <property type="evidence" value="ECO:0007669"/>
    <property type="project" value="UniProtKB-KW"/>
</dbReference>
<evidence type="ECO:0000256" key="7">
    <source>
        <dbReference type="ARBA" id="ARBA00023242"/>
    </source>
</evidence>
<keyword evidence="4" id="KW-0223">Dioxygenase</keyword>
<dbReference type="InterPro" id="IPR027450">
    <property type="entry name" value="AlkB-like"/>
</dbReference>
<dbReference type="EMBL" id="JANBVO010000007">
    <property type="protein sequence ID" value="KAJ9150814.1"/>
    <property type="molecule type" value="Genomic_DNA"/>
</dbReference>
<keyword evidence="7" id="KW-0539">Nucleus</keyword>
<dbReference type="PANTHER" id="PTHR46030:SF1">
    <property type="entry name" value="ALPHA-KETOGLUTARATE-DEPENDENT DIOXYGENASE ALKB HOMOLOG 6"/>
    <property type="match status" value="1"/>
</dbReference>
<dbReference type="InterPro" id="IPR005123">
    <property type="entry name" value="Oxoglu/Fe-dep_dioxygenase_dom"/>
</dbReference>
<evidence type="ECO:0000256" key="4">
    <source>
        <dbReference type="ARBA" id="ARBA00022964"/>
    </source>
</evidence>
<protein>
    <submittedName>
        <fullName evidence="9">Calpain</fullName>
    </submittedName>
</protein>
<dbReference type="InterPro" id="IPR032862">
    <property type="entry name" value="ALKBH6"/>
</dbReference>
<keyword evidence="6" id="KW-0408">Iron</keyword>